<comment type="similarity">
    <text evidence="1">Belongs to the beta-class carbonic anhydrase family.</text>
</comment>
<dbReference type="InterPro" id="IPR036874">
    <property type="entry name" value="Carbonic_anhydrase_sf"/>
</dbReference>
<feature type="binding site" evidence="7">
    <location>
        <position position="141"/>
    </location>
    <ligand>
        <name>Zn(2+)</name>
        <dbReference type="ChEBI" id="CHEBI:29105"/>
    </ligand>
</feature>
<dbReference type="SUPFAM" id="SSF53056">
    <property type="entry name" value="beta-carbonic anhydrase, cab"/>
    <property type="match status" value="1"/>
</dbReference>
<dbReference type="AlphaFoldDB" id="A0A806KBA9"/>
<evidence type="ECO:0000313" key="8">
    <source>
        <dbReference type="EMBL" id="AGS51854.1"/>
    </source>
</evidence>
<keyword evidence="3 7" id="KW-0479">Metal-binding</keyword>
<dbReference type="GO" id="GO:0004089">
    <property type="term" value="F:carbonate dehydratase activity"/>
    <property type="evidence" value="ECO:0007669"/>
    <property type="project" value="UniProtKB-EC"/>
</dbReference>
<dbReference type="GO" id="GO:0008270">
    <property type="term" value="F:zinc ion binding"/>
    <property type="evidence" value="ECO:0007669"/>
    <property type="project" value="InterPro"/>
</dbReference>
<proteinExistence type="inferred from homology"/>
<dbReference type="InterPro" id="IPR015892">
    <property type="entry name" value="Carbonic_anhydrase_CS"/>
</dbReference>
<protein>
    <recommendedName>
        <fullName evidence="2">carbonic anhydrase</fullName>
        <ecNumber evidence="2">4.2.1.1</ecNumber>
    </recommendedName>
</protein>
<comment type="catalytic activity">
    <reaction evidence="6">
        <text>hydrogencarbonate + H(+) = CO2 + H2O</text>
        <dbReference type="Rhea" id="RHEA:10748"/>
        <dbReference type="ChEBI" id="CHEBI:15377"/>
        <dbReference type="ChEBI" id="CHEBI:15378"/>
        <dbReference type="ChEBI" id="CHEBI:16526"/>
        <dbReference type="ChEBI" id="CHEBI:17544"/>
        <dbReference type="EC" id="4.2.1.1"/>
    </reaction>
</comment>
<dbReference type="PROSITE" id="PS51257">
    <property type="entry name" value="PROKAR_LIPOPROTEIN"/>
    <property type="match status" value="1"/>
</dbReference>
<evidence type="ECO:0000256" key="2">
    <source>
        <dbReference type="ARBA" id="ARBA00012925"/>
    </source>
</evidence>
<dbReference type="PANTHER" id="PTHR11002">
    <property type="entry name" value="CARBONIC ANHYDRASE"/>
    <property type="match status" value="1"/>
</dbReference>
<dbReference type="EMBL" id="JQ844173">
    <property type="protein sequence ID" value="AGS51854.1"/>
    <property type="molecule type" value="Genomic_DNA"/>
</dbReference>
<feature type="binding site" evidence="7">
    <location>
        <position position="138"/>
    </location>
    <ligand>
        <name>Zn(2+)</name>
        <dbReference type="ChEBI" id="CHEBI:29105"/>
    </ligand>
</feature>
<evidence type="ECO:0000256" key="4">
    <source>
        <dbReference type="ARBA" id="ARBA00022833"/>
    </source>
</evidence>
<dbReference type="SMART" id="SM00947">
    <property type="entry name" value="Pro_CA"/>
    <property type="match status" value="1"/>
</dbReference>
<evidence type="ECO:0000256" key="3">
    <source>
        <dbReference type="ARBA" id="ARBA00022723"/>
    </source>
</evidence>
<comment type="cofactor">
    <cofactor evidence="7">
        <name>Zn(2+)</name>
        <dbReference type="ChEBI" id="CHEBI:29105"/>
    </cofactor>
    <text evidence="7">Binds 1 zinc ion per subunit.</text>
</comment>
<reference evidence="8" key="1">
    <citation type="submission" date="2012-03" db="EMBL/GenBank/DDBJ databases">
        <title>Functional metagenomics reveals considerable lignocellulase gene clusters in the gut microbiome of a wood-feeding higher termite.</title>
        <authorList>
            <person name="Liu N."/>
        </authorList>
    </citation>
    <scope>NUCLEOTIDE SEQUENCE</scope>
</reference>
<feature type="binding site" evidence="7">
    <location>
        <position position="87"/>
    </location>
    <ligand>
        <name>Zn(2+)</name>
        <dbReference type="ChEBI" id="CHEBI:29105"/>
    </ligand>
</feature>
<evidence type="ECO:0000256" key="1">
    <source>
        <dbReference type="ARBA" id="ARBA00006217"/>
    </source>
</evidence>
<sequence>MKKNALIRKIIVTVAMAIFVTGCNTTKSEVIKFDPVNTPGDAILRLVKGNDAYVKAMTNNADISLPLREKTATEGQTPYAVIITCSDSRVPPEHIFSAGVGELFVIRTAGNVVGTFELGSIEYGAEHLGAKAIVILGHSKCGAVDAAIKDAHVEGCVADIVKEIKPGISGAENADIAENLNIKNSYNKIKESEIIAELSHSGKVVIRQAKYDIATGKVSFLD</sequence>
<dbReference type="Gene3D" id="3.40.1050.10">
    <property type="entry name" value="Carbonic anhydrase"/>
    <property type="match status" value="1"/>
</dbReference>
<dbReference type="InterPro" id="IPR001765">
    <property type="entry name" value="Carbonic_anhydrase"/>
</dbReference>
<name>A0A806KBA9_9BACT</name>
<feature type="binding site" evidence="7">
    <location>
        <position position="85"/>
    </location>
    <ligand>
        <name>Zn(2+)</name>
        <dbReference type="ChEBI" id="CHEBI:29105"/>
    </ligand>
</feature>
<accession>A0A806KBA9</accession>
<dbReference type="EC" id="4.2.1.1" evidence="2"/>
<dbReference type="PROSITE" id="PS00704">
    <property type="entry name" value="PROK_CO2_ANHYDRASE_1"/>
    <property type="match status" value="1"/>
</dbReference>
<dbReference type="PANTHER" id="PTHR11002:SF76">
    <property type="entry name" value="CARBONIC ANHYDRASE"/>
    <property type="match status" value="1"/>
</dbReference>
<evidence type="ECO:0000256" key="5">
    <source>
        <dbReference type="ARBA" id="ARBA00023239"/>
    </source>
</evidence>
<evidence type="ECO:0000256" key="6">
    <source>
        <dbReference type="ARBA" id="ARBA00048348"/>
    </source>
</evidence>
<keyword evidence="4 7" id="KW-0862">Zinc</keyword>
<keyword evidence="5 8" id="KW-0456">Lyase</keyword>
<evidence type="ECO:0000256" key="7">
    <source>
        <dbReference type="PIRSR" id="PIRSR601765-1"/>
    </source>
</evidence>
<dbReference type="GO" id="GO:0015976">
    <property type="term" value="P:carbon utilization"/>
    <property type="evidence" value="ECO:0007669"/>
    <property type="project" value="InterPro"/>
</dbReference>
<dbReference type="Pfam" id="PF00484">
    <property type="entry name" value="Pro_CA"/>
    <property type="match status" value="1"/>
</dbReference>
<organism evidence="8">
    <name type="scientific">uncultured bacterium contig00117</name>
    <dbReference type="NCBI Taxonomy" id="1181578"/>
    <lineage>
        <taxon>Bacteria</taxon>
        <taxon>environmental samples</taxon>
    </lineage>
</organism>